<dbReference type="InterPro" id="IPR035994">
    <property type="entry name" value="Nucleoside_phosphorylase_sf"/>
</dbReference>
<dbReference type="Pfam" id="PF24883">
    <property type="entry name" value="NPHP3_N"/>
    <property type="match status" value="1"/>
</dbReference>
<dbReference type="InterPro" id="IPR002110">
    <property type="entry name" value="Ankyrin_rpt"/>
</dbReference>
<dbReference type="InterPro" id="IPR053137">
    <property type="entry name" value="NLR-like"/>
</dbReference>
<proteinExistence type="predicted"/>
<dbReference type="InterPro" id="IPR036770">
    <property type="entry name" value="Ankyrin_rpt-contain_sf"/>
</dbReference>
<evidence type="ECO:0000313" key="4">
    <source>
        <dbReference type="EMBL" id="KAK5050833.1"/>
    </source>
</evidence>
<dbReference type="Pfam" id="PF12796">
    <property type="entry name" value="Ank_2"/>
    <property type="match status" value="3"/>
</dbReference>
<dbReference type="Gene3D" id="3.40.50.300">
    <property type="entry name" value="P-loop containing nucleotide triphosphate hydrolases"/>
    <property type="match status" value="1"/>
</dbReference>
<dbReference type="SUPFAM" id="SSF52540">
    <property type="entry name" value="P-loop containing nucleoside triphosphate hydrolases"/>
    <property type="match status" value="1"/>
</dbReference>
<dbReference type="SMART" id="SM00248">
    <property type="entry name" value="ANK"/>
    <property type="match status" value="12"/>
</dbReference>
<dbReference type="GeneID" id="89971579"/>
<dbReference type="InterPro" id="IPR056884">
    <property type="entry name" value="NPHP3-like_N"/>
</dbReference>
<accession>A0AAV9N7Y7</accession>
<reference evidence="4 5" key="1">
    <citation type="submission" date="2023-08" db="EMBL/GenBank/DDBJ databases">
        <title>Black Yeasts Isolated from many extreme environments.</title>
        <authorList>
            <person name="Coleine C."/>
            <person name="Stajich J.E."/>
            <person name="Selbmann L."/>
        </authorList>
    </citation>
    <scope>NUCLEOTIDE SEQUENCE [LARGE SCALE GENOMIC DNA]</scope>
    <source>
        <strain evidence="4 5">CCFEE 5792</strain>
    </source>
</reference>
<evidence type="ECO:0000256" key="2">
    <source>
        <dbReference type="PROSITE-ProRule" id="PRU00023"/>
    </source>
</evidence>
<keyword evidence="1" id="KW-0677">Repeat</keyword>
<comment type="caution">
    <text evidence="4">The sequence shown here is derived from an EMBL/GenBank/DDBJ whole genome shotgun (WGS) entry which is preliminary data.</text>
</comment>
<dbReference type="SUPFAM" id="SSF53167">
    <property type="entry name" value="Purine and uridine phosphorylases"/>
    <property type="match status" value="1"/>
</dbReference>
<dbReference type="Gene3D" id="1.25.40.20">
    <property type="entry name" value="Ankyrin repeat-containing domain"/>
    <property type="match status" value="4"/>
</dbReference>
<dbReference type="RefSeq" id="XP_064705333.1">
    <property type="nucleotide sequence ID" value="XM_064846980.1"/>
</dbReference>
<dbReference type="PROSITE" id="PS50297">
    <property type="entry name" value="ANK_REP_REGION"/>
    <property type="match status" value="2"/>
</dbReference>
<dbReference type="PROSITE" id="PS50088">
    <property type="entry name" value="ANK_REPEAT"/>
    <property type="match status" value="2"/>
</dbReference>
<evidence type="ECO:0000256" key="1">
    <source>
        <dbReference type="ARBA" id="ARBA00022737"/>
    </source>
</evidence>
<dbReference type="GO" id="GO:0003824">
    <property type="term" value="F:catalytic activity"/>
    <property type="evidence" value="ECO:0007669"/>
    <property type="project" value="InterPro"/>
</dbReference>
<dbReference type="SUPFAM" id="SSF48403">
    <property type="entry name" value="Ankyrin repeat"/>
    <property type="match status" value="2"/>
</dbReference>
<evidence type="ECO:0000313" key="5">
    <source>
        <dbReference type="Proteomes" id="UP001358417"/>
    </source>
</evidence>
<dbReference type="EMBL" id="JAVRRD010000016">
    <property type="protein sequence ID" value="KAK5050833.1"/>
    <property type="molecule type" value="Genomic_DNA"/>
</dbReference>
<sequence length="1319" mass="145606">MATSTHEPSKPRKRRRLSPSDYTVACISPLALELAPLRAMLDGIHEDLPRHRNHNAYVLGELGQHNVVMVVLSEIGNNHSGIAALGGGVPSAGLQKADSVRLGDIVVSQPTDIAGGVIQFDRGKRLDGDLFLRTGCLAKPPAFLTAAVEVLKAKHLQEGNQIRELISDMTKRYQNMKTDYIFPGIEQDQLFESEYSHVGTETCRDCDTSRLRPREARSDPSVRIHYGTIGSSNCVIKSSVERDNLRDTYKIKCVEMEAAGLIDAFPSCLVIRDICDYSDSHKNKQWQPFAAAAAAAYAKELLLTIPSLQQQNSTHMSLRMSPESYCEPARETSGNNTFNPQSLQPPAGDAAVHQKLLGSLLFERMDSRLANIARPLSKTCQWIFKQQMFETWLAGDDVEEHHGFLWIKGKPGSGKSTVMVKVLRTLEKEKPSDVTISYFFNARASDSLEKSVLGMYRSLVYQLLQKCPRLNGLFTKAFASKLYNDVVEEWTTVELQGFLLDVVESLGGQALNILIDALDEGDEEDIRQMIAFLEECTSESVESSSPLRICLSSRHYPHISIRQGLHLIMERQDGQEEDIELYVRTKLISKRSKYIEMLRQKVCQKSCRVFLWVVLVIPILNKIYDRGGQLTEMEKCLDDIPETLDGVFATILAKTSDGIDQSILLLQWVLFASRSLSPDELYLASRLGSRSTCANEENLPSEDTDLLSDDANLPPDDTVSRYLLDCSRGLTEITKSKPPIVQFIHESVRDFLVKHKGLATIDESLADNIEGHSNEELCKACLRYFDQHLPAYENYLLDSNPQWRGQRQLLRRFQDGKTLDLLKWVQYRNTFLPQRFQIRRYTDSIHLLYILADNNMHDLLKTLLEEPVDVNITGQRYESALQAACVAGNFDSATLLLQNGAEPIIRTANYQLALKSAIKKERKAMLNLLLSFDLSKKSDVLGNMIFTALEVRNNDAFQTLLKTGADPNFQKKNGNTPLYEAAGRGDLHAVSLLIKTTAHVNATGGHYGNALQAAAACGHESVVQLLIENKAQVNAEGGAYGNALQAAAACDHESVVQLLIENKAQVNAEGGAYGNALQAAAACDRESVVRLLIKNGARVNAEGGAYGNALQAAAAYGRESTVRLLIESGASVDDALRGAIVSTQAGATELLLESEQAVKAELKRGLQDIVQSLIDHGTDVNVRHSEIDDAKMCSNKWKLTQALFSAELSRAGVSVDDICAANVLEAAIMRDKSSQMVEILLKNGANANSRGPNRLFPTVLHIAVLTNDYEASKLLISFGADVNAQGGPFGNVLGAAEALNHWRITDLLVNNGARREPPS</sequence>
<feature type="repeat" description="ANK" evidence="2">
    <location>
        <begin position="973"/>
        <end position="1005"/>
    </location>
</feature>
<dbReference type="Proteomes" id="UP001358417">
    <property type="component" value="Unassembled WGS sequence"/>
</dbReference>
<dbReference type="InterPro" id="IPR027417">
    <property type="entry name" value="P-loop_NTPase"/>
</dbReference>
<gene>
    <name evidence="4" type="ORF">LTR84_003392</name>
</gene>
<keyword evidence="5" id="KW-1185">Reference proteome</keyword>
<feature type="repeat" description="ANK" evidence="2">
    <location>
        <begin position="1258"/>
        <end position="1287"/>
    </location>
</feature>
<evidence type="ECO:0000259" key="3">
    <source>
        <dbReference type="Pfam" id="PF24883"/>
    </source>
</evidence>
<organism evidence="4 5">
    <name type="scientific">Exophiala bonariae</name>
    <dbReference type="NCBI Taxonomy" id="1690606"/>
    <lineage>
        <taxon>Eukaryota</taxon>
        <taxon>Fungi</taxon>
        <taxon>Dikarya</taxon>
        <taxon>Ascomycota</taxon>
        <taxon>Pezizomycotina</taxon>
        <taxon>Eurotiomycetes</taxon>
        <taxon>Chaetothyriomycetidae</taxon>
        <taxon>Chaetothyriales</taxon>
        <taxon>Herpotrichiellaceae</taxon>
        <taxon>Exophiala</taxon>
    </lineage>
</organism>
<dbReference type="Gene3D" id="3.40.50.1580">
    <property type="entry name" value="Nucleoside phosphorylase domain"/>
    <property type="match status" value="1"/>
</dbReference>
<keyword evidence="2" id="KW-0040">ANK repeat</keyword>
<dbReference type="Pfam" id="PF00023">
    <property type="entry name" value="Ank"/>
    <property type="match status" value="1"/>
</dbReference>
<dbReference type="PANTHER" id="PTHR46082:SF11">
    <property type="entry name" value="AAA+ ATPASE DOMAIN-CONTAINING PROTEIN-RELATED"/>
    <property type="match status" value="1"/>
</dbReference>
<protein>
    <recommendedName>
        <fullName evidence="3">Nephrocystin 3-like N-terminal domain-containing protein</fullName>
    </recommendedName>
</protein>
<dbReference type="GO" id="GO:0009116">
    <property type="term" value="P:nucleoside metabolic process"/>
    <property type="evidence" value="ECO:0007669"/>
    <property type="project" value="InterPro"/>
</dbReference>
<dbReference type="PANTHER" id="PTHR46082">
    <property type="entry name" value="ATP/GTP-BINDING PROTEIN-RELATED"/>
    <property type="match status" value="1"/>
</dbReference>
<feature type="domain" description="Nephrocystin 3-like N-terminal" evidence="3">
    <location>
        <begin position="379"/>
        <end position="554"/>
    </location>
</feature>
<name>A0AAV9N7Y7_9EURO</name>